<name>A0A0K2TJL7_LEPSM</name>
<accession>A0A0K2TJL7</accession>
<protein>
    <recommendedName>
        <fullName evidence="3">Secreted protein</fullName>
    </recommendedName>
</protein>
<organism evidence="2">
    <name type="scientific">Lepeophtheirus salmonis</name>
    <name type="common">Salmon louse</name>
    <name type="synonym">Caligus salmonis</name>
    <dbReference type="NCBI Taxonomy" id="72036"/>
    <lineage>
        <taxon>Eukaryota</taxon>
        <taxon>Metazoa</taxon>
        <taxon>Ecdysozoa</taxon>
        <taxon>Arthropoda</taxon>
        <taxon>Crustacea</taxon>
        <taxon>Multicrustacea</taxon>
        <taxon>Hexanauplia</taxon>
        <taxon>Copepoda</taxon>
        <taxon>Siphonostomatoida</taxon>
        <taxon>Caligidae</taxon>
        <taxon>Lepeophtheirus</taxon>
    </lineage>
</organism>
<keyword evidence="1" id="KW-0732">Signal</keyword>
<feature type="chain" id="PRO_5005487816" description="Secreted protein" evidence="1">
    <location>
        <begin position="22"/>
        <end position="93"/>
    </location>
</feature>
<sequence>MHQVKKLVFVVFCFLCEVVNSKTEGIPIELHYWIVALEVRKIVLKLMQHSFDFNDGFVLENVADATSSLATLKKPLRRSHSQTCHPFSHIHRS</sequence>
<evidence type="ECO:0000313" key="2">
    <source>
        <dbReference type="EMBL" id="CDW25706.1"/>
    </source>
</evidence>
<evidence type="ECO:0008006" key="3">
    <source>
        <dbReference type="Google" id="ProtNLM"/>
    </source>
</evidence>
<evidence type="ECO:0000256" key="1">
    <source>
        <dbReference type="SAM" id="SignalP"/>
    </source>
</evidence>
<reference evidence="2" key="1">
    <citation type="submission" date="2014-05" db="EMBL/GenBank/DDBJ databases">
        <authorList>
            <person name="Chronopoulou M."/>
        </authorList>
    </citation>
    <scope>NUCLEOTIDE SEQUENCE</scope>
    <source>
        <tissue evidence="2">Whole organism</tissue>
    </source>
</reference>
<dbReference type="AlphaFoldDB" id="A0A0K2TJL7"/>
<proteinExistence type="predicted"/>
<feature type="signal peptide" evidence="1">
    <location>
        <begin position="1"/>
        <end position="21"/>
    </location>
</feature>
<dbReference type="EMBL" id="HACA01008345">
    <property type="protein sequence ID" value="CDW25706.1"/>
    <property type="molecule type" value="Transcribed_RNA"/>
</dbReference>